<reference evidence="1 2" key="1">
    <citation type="submission" date="2015-10" db="EMBL/GenBank/DDBJ databases">
        <title>Complete genome sequence of Klebsiella pneumoniae bacteriophage vB_KpnM_KB57.</title>
        <authorList>
            <person name="Volozhantsev N.V."/>
            <person name="Popova A.V."/>
            <person name="Krasilnikova V.M."/>
            <person name="Bogun A.G."/>
        </authorList>
    </citation>
    <scope>NUCLEOTIDE SEQUENCE [LARGE SCALE GENOMIC DNA]</scope>
</reference>
<name>A0A0S1S1D5_9CAUD</name>
<protein>
    <submittedName>
        <fullName evidence="1">Uncharacterized protein</fullName>
    </submittedName>
</protein>
<proteinExistence type="predicted"/>
<gene>
    <name evidence="1" type="ORF">KB57_028</name>
</gene>
<dbReference type="EMBL" id="KT934943">
    <property type="protein sequence ID" value="ALM02421.1"/>
    <property type="molecule type" value="Genomic_DNA"/>
</dbReference>
<dbReference type="GeneID" id="26522984"/>
<accession>A0A0S1S1D5</accession>
<evidence type="ECO:0000313" key="2">
    <source>
        <dbReference type="Proteomes" id="UP000203990"/>
    </source>
</evidence>
<dbReference type="Proteomes" id="UP000203990">
    <property type="component" value="Segment"/>
</dbReference>
<keyword evidence="2" id="KW-1185">Reference proteome</keyword>
<dbReference type="OrthoDB" id="28157at10239"/>
<evidence type="ECO:0000313" key="1">
    <source>
        <dbReference type="EMBL" id="ALM02421.1"/>
    </source>
</evidence>
<dbReference type="RefSeq" id="YP_009187641.1">
    <property type="nucleotide sequence ID" value="NC_028659.1"/>
</dbReference>
<dbReference type="KEGG" id="vg:26522984"/>
<organism evidence="1 2">
    <name type="scientific">Klebsiella phage vB_KpnM_KB57</name>
    <dbReference type="NCBI Taxonomy" id="1719140"/>
    <lineage>
        <taxon>Viruses</taxon>
        <taxon>Duplodnaviria</taxon>
        <taxon>Heunggongvirae</taxon>
        <taxon>Uroviricota</taxon>
        <taxon>Caudoviricetes</taxon>
        <taxon>Vequintavirinae</taxon>
        <taxon>Mydovirus</taxon>
        <taxon>Mydovirus KB57</taxon>
    </lineage>
</organism>
<sequence>MAIHAKSNGLLIGGKIIEETLTGWVFQAMDNKGTNFVFKSDEKNQVFDGPNAVDEAMAWQTKVRSEMKNKKKKGRKNG</sequence>